<evidence type="ECO:0000313" key="3">
    <source>
        <dbReference type="Proteomes" id="UP000829069"/>
    </source>
</evidence>
<keyword evidence="1" id="KW-0472">Membrane</keyword>
<evidence type="ECO:0000256" key="1">
    <source>
        <dbReference type="SAM" id="Phobius"/>
    </source>
</evidence>
<name>A0ABY3WAP8_9MICC</name>
<sequence>MNPIEELVNNFQHLVAQVPEVIQPFIVMLAGAIPFIDGEVATIIGVVGGINPIIAAIAAAAGNFLSVVLVVLLSSRARTAVKNRKSGHTAAAVGAAGTVITMEAPPAKPESKGRLRFKKWLARYGVPGASILGPLAIPAQFTSAILVVGGTPRAWVLLWQAIAIALWTTVATISVWLALQVVVLI</sequence>
<accession>A0ABY3WAP8</accession>
<proteinExistence type="predicted"/>
<keyword evidence="1" id="KW-0812">Transmembrane</keyword>
<reference evidence="2 3" key="1">
    <citation type="submission" date="2022-03" db="EMBL/GenBank/DDBJ databases">
        <title>Isotopic signatures of nitrous oxide derived from detoxification processes.</title>
        <authorList>
            <person name="Behrendt U."/>
            <person name="Buchen C."/>
            <person name="Well R."/>
            <person name="Ulrich A."/>
            <person name="Rohe L."/>
            <person name="Kolb S."/>
            <person name="Schloter M."/>
            <person name="Horn M.A."/>
            <person name="Augustin J."/>
        </authorList>
    </citation>
    <scope>NUCLEOTIDE SEQUENCE [LARGE SCALE GENOMIC DNA]</scope>
    <source>
        <strain evidence="2 3">S4-C24</strain>
    </source>
</reference>
<feature type="transmembrane region" description="Helical" evidence="1">
    <location>
        <begin position="21"/>
        <end position="47"/>
    </location>
</feature>
<dbReference type="EMBL" id="CP093326">
    <property type="protein sequence ID" value="UNK45406.1"/>
    <property type="molecule type" value="Genomic_DNA"/>
</dbReference>
<keyword evidence="1" id="KW-1133">Transmembrane helix</keyword>
<feature type="transmembrane region" description="Helical" evidence="1">
    <location>
        <begin position="124"/>
        <end position="148"/>
    </location>
</feature>
<organism evidence="2 3">
    <name type="scientific">Arthrobacter sulfonylureivorans</name>
    <dbReference type="NCBI Taxonomy" id="2486855"/>
    <lineage>
        <taxon>Bacteria</taxon>
        <taxon>Bacillati</taxon>
        <taxon>Actinomycetota</taxon>
        <taxon>Actinomycetes</taxon>
        <taxon>Micrococcales</taxon>
        <taxon>Micrococcaceae</taxon>
        <taxon>Arthrobacter</taxon>
    </lineage>
</organism>
<gene>
    <name evidence="2" type="ORF">MNQ99_15975</name>
</gene>
<evidence type="ECO:0000313" key="2">
    <source>
        <dbReference type="EMBL" id="UNK45406.1"/>
    </source>
</evidence>
<feature type="transmembrane region" description="Helical" evidence="1">
    <location>
        <begin position="53"/>
        <end position="75"/>
    </location>
</feature>
<feature type="transmembrane region" description="Helical" evidence="1">
    <location>
        <begin position="154"/>
        <end position="179"/>
    </location>
</feature>
<protein>
    <submittedName>
        <fullName evidence="2">Small multidrug efflux protein</fullName>
    </submittedName>
</protein>
<dbReference type="RefSeq" id="WP_241913630.1">
    <property type="nucleotide sequence ID" value="NZ_CP093326.1"/>
</dbReference>
<dbReference type="Proteomes" id="UP000829069">
    <property type="component" value="Chromosome"/>
</dbReference>
<keyword evidence="3" id="KW-1185">Reference proteome</keyword>